<dbReference type="InterPro" id="IPR020867">
    <property type="entry name" value="THF_DH/CycHdrlase_CS"/>
</dbReference>
<proteinExistence type="inferred from homology"/>
<dbReference type="Gene3D" id="3.40.50.10860">
    <property type="entry name" value="Leucine Dehydrogenase, chain A, domain 1"/>
    <property type="match status" value="1"/>
</dbReference>
<evidence type="ECO:0000313" key="14">
    <source>
        <dbReference type="EMBL" id="OGZ34270.1"/>
    </source>
</evidence>
<keyword evidence="4 11" id="KW-0658">Purine biosynthesis</keyword>
<feature type="binding site" evidence="11">
    <location>
        <position position="235"/>
    </location>
    <ligand>
        <name>NADP(+)</name>
        <dbReference type="ChEBI" id="CHEBI:58349"/>
    </ligand>
</feature>
<comment type="subunit">
    <text evidence="2 11">Homodimer.</text>
</comment>
<dbReference type="EC" id="1.5.1.5" evidence="11"/>
<dbReference type="AlphaFoldDB" id="A0A1G2F9H0"/>
<evidence type="ECO:0000256" key="8">
    <source>
        <dbReference type="ARBA" id="ARBA00023102"/>
    </source>
</evidence>
<comment type="pathway">
    <text evidence="1 11">One-carbon metabolism; tetrahydrofolate interconversion.</text>
</comment>
<sequence length="290" mass="31742">MMKLFDGKKAARKILKEIEGEIMKKKSRRPALAVILVGDDPASKLYLKLKKETGAKIGISVQEYLFAAGAKEEEIISKIRSLNEDKKTHGIIVQLPLPGMLNADRVIAAIDLKKDVDGFQKEMKRFSLMRDKKERNFSPVLPEAILTAIGTALKKDLKNKKMVALVNSDVFGQALKEVLEKEGAQVNCLVRKACVIMGVQNEVKDADVLISVCGCPRFIKGDMIKEGVILIDAGITRYSDGKVAGDIDIESVRNKAAFLTPVPGGIGPLNVALLLKNVYLASKNFAAENH</sequence>
<keyword evidence="7 11" id="KW-0560">Oxidoreductase</keyword>
<dbReference type="EMBL" id="MHMW01000016">
    <property type="protein sequence ID" value="OGZ34270.1"/>
    <property type="molecule type" value="Genomic_DNA"/>
</dbReference>
<dbReference type="GO" id="GO:0035999">
    <property type="term" value="P:tetrahydrofolate interconversion"/>
    <property type="evidence" value="ECO:0007669"/>
    <property type="project" value="UniProtKB-UniRule"/>
</dbReference>
<dbReference type="PANTHER" id="PTHR48099:SF5">
    <property type="entry name" value="C-1-TETRAHYDROFOLATE SYNTHASE, CYTOPLASMIC"/>
    <property type="match status" value="1"/>
</dbReference>
<dbReference type="InterPro" id="IPR020631">
    <property type="entry name" value="THF_DH/CycHdrlase_NAD-bd_dom"/>
</dbReference>
<organism evidence="14 15">
    <name type="scientific">Candidatus Portnoybacteria bacterium RBG_19FT_COMBO_36_7</name>
    <dbReference type="NCBI Taxonomy" id="1801992"/>
    <lineage>
        <taxon>Bacteria</taxon>
        <taxon>Candidatus Portnoyibacteriota</taxon>
    </lineage>
</organism>
<evidence type="ECO:0000256" key="9">
    <source>
        <dbReference type="ARBA" id="ARBA00023167"/>
    </source>
</evidence>
<evidence type="ECO:0000256" key="11">
    <source>
        <dbReference type="HAMAP-Rule" id="MF_01576"/>
    </source>
</evidence>
<comment type="catalytic activity">
    <reaction evidence="11">
        <text>(6R)-5,10-methylene-5,6,7,8-tetrahydrofolate + NADP(+) = (6R)-5,10-methenyltetrahydrofolate + NADPH</text>
        <dbReference type="Rhea" id="RHEA:22812"/>
        <dbReference type="ChEBI" id="CHEBI:15636"/>
        <dbReference type="ChEBI" id="CHEBI:57455"/>
        <dbReference type="ChEBI" id="CHEBI:57783"/>
        <dbReference type="ChEBI" id="CHEBI:58349"/>
        <dbReference type="EC" id="1.5.1.5"/>
    </reaction>
</comment>
<feature type="domain" description="Tetrahydrofolate dehydrogenase/cyclohydrolase NAD(P)-binding" evidence="13">
    <location>
        <begin position="142"/>
        <end position="283"/>
    </location>
</feature>
<evidence type="ECO:0000259" key="13">
    <source>
        <dbReference type="Pfam" id="PF02882"/>
    </source>
</evidence>
<keyword evidence="9 11" id="KW-0486">Methionine biosynthesis</keyword>
<keyword evidence="8 11" id="KW-0368">Histidine biosynthesis</keyword>
<dbReference type="GO" id="GO:0009086">
    <property type="term" value="P:methionine biosynthetic process"/>
    <property type="evidence" value="ECO:0007669"/>
    <property type="project" value="UniProtKB-KW"/>
</dbReference>
<dbReference type="HAMAP" id="MF_01576">
    <property type="entry name" value="THF_DHG_CYH"/>
    <property type="match status" value="1"/>
</dbReference>
<dbReference type="Pfam" id="PF00763">
    <property type="entry name" value="THF_DHG_CYH"/>
    <property type="match status" value="1"/>
</dbReference>
<dbReference type="GO" id="GO:0005829">
    <property type="term" value="C:cytosol"/>
    <property type="evidence" value="ECO:0007669"/>
    <property type="project" value="TreeGrafter"/>
</dbReference>
<reference evidence="14 15" key="1">
    <citation type="journal article" date="2016" name="Nat. Commun.">
        <title>Thousands of microbial genomes shed light on interconnected biogeochemical processes in an aquifer system.</title>
        <authorList>
            <person name="Anantharaman K."/>
            <person name="Brown C.T."/>
            <person name="Hug L.A."/>
            <person name="Sharon I."/>
            <person name="Castelle C.J."/>
            <person name="Probst A.J."/>
            <person name="Thomas B.C."/>
            <person name="Singh A."/>
            <person name="Wilkins M.J."/>
            <person name="Karaoz U."/>
            <person name="Brodie E.L."/>
            <person name="Williams K.H."/>
            <person name="Hubbard S.S."/>
            <person name="Banfield J.F."/>
        </authorList>
    </citation>
    <scope>NUCLEOTIDE SEQUENCE [LARGE SCALE GENOMIC DNA]</scope>
</reference>
<dbReference type="GO" id="GO:0000105">
    <property type="term" value="P:L-histidine biosynthetic process"/>
    <property type="evidence" value="ECO:0007669"/>
    <property type="project" value="UniProtKB-KW"/>
</dbReference>
<dbReference type="PANTHER" id="PTHR48099">
    <property type="entry name" value="C-1-TETRAHYDROFOLATE SYNTHASE, CYTOPLASMIC-RELATED"/>
    <property type="match status" value="1"/>
</dbReference>
<evidence type="ECO:0000313" key="15">
    <source>
        <dbReference type="Proteomes" id="UP000179099"/>
    </source>
</evidence>
<evidence type="ECO:0000256" key="7">
    <source>
        <dbReference type="ARBA" id="ARBA00023002"/>
    </source>
</evidence>
<keyword evidence="3 11" id="KW-0554">One-carbon metabolism</keyword>
<dbReference type="UniPathway" id="UPA00193"/>
<evidence type="ECO:0000256" key="6">
    <source>
        <dbReference type="ARBA" id="ARBA00022857"/>
    </source>
</evidence>
<evidence type="ECO:0000256" key="3">
    <source>
        <dbReference type="ARBA" id="ARBA00022563"/>
    </source>
</evidence>
<accession>A0A1G2F9H0</accession>
<evidence type="ECO:0000256" key="2">
    <source>
        <dbReference type="ARBA" id="ARBA00011738"/>
    </source>
</evidence>
<dbReference type="STRING" id="1801992.A2Y98_00175"/>
<dbReference type="Proteomes" id="UP000179099">
    <property type="component" value="Unassembled WGS sequence"/>
</dbReference>
<keyword evidence="5 11" id="KW-0378">Hydrolase</keyword>
<evidence type="ECO:0000256" key="4">
    <source>
        <dbReference type="ARBA" id="ARBA00022755"/>
    </source>
</evidence>
<comment type="similarity">
    <text evidence="11">Belongs to the tetrahydrofolate dehydrogenase/cyclohydrolase family.</text>
</comment>
<feature type="domain" description="Tetrahydrofolate dehydrogenase/cyclohydrolase catalytic" evidence="12">
    <location>
        <begin position="6"/>
        <end position="117"/>
    </location>
</feature>
<keyword evidence="10 11" id="KW-0511">Multifunctional enzyme</keyword>
<evidence type="ECO:0000256" key="5">
    <source>
        <dbReference type="ARBA" id="ARBA00022801"/>
    </source>
</evidence>
<evidence type="ECO:0000256" key="1">
    <source>
        <dbReference type="ARBA" id="ARBA00004777"/>
    </source>
</evidence>
<dbReference type="PROSITE" id="PS00766">
    <property type="entry name" value="THF_DHG_CYH_1"/>
    <property type="match status" value="1"/>
</dbReference>
<dbReference type="InterPro" id="IPR036291">
    <property type="entry name" value="NAD(P)-bd_dom_sf"/>
</dbReference>
<dbReference type="InterPro" id="IPR020630">
    <property type="entry name" value="THF_DH/CycHdrlase_cat_dom"/>
</dbReference>
<keyword evidence="11" id="KW-0028">Amino-acid biosynthesis</keyword>
<comment type="caution">
    <text evidence="14">The sequence shown here is derived from an EMBL/GenBank/DDBJ whole genome shotgun (WGS) entry which is preliminary data.</text>
</comment>
<name>A0A1G2F9H0_9BACT</name>
<dbReference type="FunFam" id="3.40.50.10860:FF:000005">
    <property type="entry name" value="C-1-tetrahydrofolate synthase, cytoplasmic, putative"/>
    <property type="match status" value="1"/>
</dbReference>
<keyword evidence="6 11" id="KW-0521">NADP</keyword>
<gene>
    <name evidence="11" type="primary">folD</name>
    <name evidence="14" type="ORF">A2Y98_00175</name>
</gene>
<dbReference type="GO" id="GO:0006164">
    <property type="term" value="P:purine nucleotide biosynthetic process"/>
    <property type="evidence" value="ECO:0007669"/>
    <property type="project" value="UniProtKB-KW"/>
</dbReference>
<dbReference type="EC" id="3.5.4.9" evidence="11"/>
<dbReference type="InterPro" id="IPR000672">
    <property type="entry name" value="THF_DH/CycHdrlase"/>
</dbReference>
<protein>
    <recommendedName>
        <fullName evidence="11">Bifunctional protein FolD</fullName>
    </recommendedName>
    <domain>
        <recommendedName>
            <fullName evidence="11">Methylenetetrahydrofolate dehydrogenase</fullName>
            <ecNumber evidence="11">1.5.1.5</ecNumber>
        </recommendedName>
    </domain>
    <domain>
        <recommendedName>
            <fullName evidence="11">Methenyltetrahydrofolate cyclohydrolase</fullName>
            <ecNumber evidence="11">3.5.4.9</ecNumber>
        </recommendedName>
    </domain>
</protein>
<dbReference type="Pfam" id="PF02882">
    <property type="entry name" value="THF_DHG_CYH_C"/>
    <property type="match status" value="1"/>
</dbReference>
<evidence type="ECO:0000259" key="12">
    <source>
        <dbReference type="Pfam" id="PF00763"/>
    </source>
</evidence>
<comment type="function">
    <text evidence="11">Catalyzes the oxidation of 5,10-methylenetetrahydrofolate to 5,10-methenyltetrahydrofolate and then the hydrolysis of 5,10-methenyltetrahydrofolate to 10-formyltetrahydrofolate.</text>
</comment>
<dbReference type="GO" id="GO:0004488">
    <property type="term" value="F:methylenetetrahydrofolate dehydrogenase (NADP+) activity"/>
    <property type="evidence" value="ECO:0007669"/>
    <property type="project" value="UniProtKB-UniRule"/>
</dbReference>
<comment type="catalytic activity">
    <reaction evidence="11">
        <text>(6R)-5,10-methenyltetrahydrofolate + H2O = (6R)-10-formyltetrahydrofolate + H(+)</text>
        <dbReference type="Rhea" id="RHEA:23700"/>
        <dbReference type="ChEBI" id="CHEBI:15377"/>
        <dbReference type="ChEBI" id="CHEBI:15378"/>
        <dbReference type="ChEBI" id="CHEBI:57455"/>
        <dbReference type="ChEBI" id="CHEBI:195366"/>
        <dbReference type="EC" id="3.5.4.9"/>
    </reaction>
</comment>
<comment type="caution">
    <text evidence="11">Lacks conserved residue(s) required for the propagation of feature annotation.</text>
</comment>
<dbReference type="GO" id="GO:0004477">
    <property type="term" value="F:methenyltetrahydrofolate cyclohydrolase activity"/>
    <property type="evidence" value="ECO:0007669"/>
    <property type="project" value="UniProtKB-UniRule"/>
</dbReference>
<dbReference type="SUPFAM" id="SSF51735">
    <property type="entry name" value="NAD(P)-binding Rossmann-fold domains"/>
    <property type="match status" value="1"/>
</dbReference>
<dbReference type="InterPro" id="IPR046346">
    <property type="entry name" value="Aminoacid_DH-like_N_sf"/>
</dbReference>
<dbReference type="SUPFAM" id="SSF53223">
    <property type="entry name" value="Aminoacid dehydrogenase-like, N-terminal domain"/>
    <property type="match status" value="1"/>
</dbReference>
<dbReference type="PRINTS" id="PR00085">
    <property type="entry name" value="THFDHDRGNASE"/>
</dbReference>
<dbReference type="Gene3D" id="3.40.50.720">
    <property type="entry name" value="NAD(P)-binding Rossmann-like Domain"/>
    <property type="match status" value="1"/>
</dbReference>
<evidence type="ECO:0000256" key="10">
    <source>
        <dbReference type="ARBA" id="ARBA00023268"/>
    </source>
</evidence>